<keyword evidence="2" id="KW-0805">Transcription regulation</keyword>
<accession>A0A0K1PT06</accession>
<evidence type="ECO:0000313" key="7">
    <source>
        <dbReference type="Proteomes" id="UP000064967"/>
    </source>
</evidence>
<comment type="similarity">
    <text evidence="1">Belongs to the LysR transcriptional regulatory family.</text>
</comment>
<name>A0A0K1PT06_9BACT</name>
<dbReference type="PANTHER" id="PTHR30537:SF5">
    <property type="entry name" value="HTH-TYPE TRANSCRIPTIONAL ACTIVATOR TTDR-RELATED"/>
    <property type="match status" value="1"/>
</dbReference>
<dbReference type="EMBL" id="CP012333">
    <property type="protein sequence ID" value="AKU96652.1"/>
    <property type="molecule type" value="Genomic_DNA"/>
</dbReference>
<dbReference type="Proteomes" id="UP000064967">
    <property type="component" value="Chromosome"/>
</dbReference>
<gene>
    <name evidence="6" type="ORF">AKJ09_03316</name>
</gene>
<dbReference type="PROSITE" id="PS50931">
    <property type="entry name" value="HTH_LYSR"/>
    <property type="match status" value="1"/>
</dbReference>
<sequence length="301" mass="32835">MGSIDLNLVRTFATVFETGSFSVAAKRLGIPRSTVSRSIAALEESVGATLFHRTTRKVDPSQEGRQLFDRVAGSLAGLEAALGDMPERREEPSGTLTLTATVDIATTLLAEASVRMTARWPHVRVETIVTSAMLDLAKEGVDLALRISGPSLRGNALIARKAGEIRFHAFASPSYLARRGTPRTPEELADHDWVGFRGVGKSKFGRALARLDIGSKGRCILADDVNFVREVLRLGGGIGIMPSFLADEDVRNGTLVRLLPKWTVLTSSLYLVQPTRKHVPARVSVFKELLVELLRQRPLSR</sequence>
<dbReference type="InterPro" id="IPR036388">
    <property type="entry name" value="WH-like_DNA-bd_sf"/>
</dbReference>
<dbReference type="AlphaFoldDB" id="A0A0K1PT06"/>
<dbReference type="CDD" id="cd08422">
    <property type="entry name" value="PBP2_CrgA_like"/>
    <property type="match status" value="1"/>
</dbReference>
<dbReference type="InterPro" id="IPR058163">
    <property type="entry name" value="LysR-type_TF_proteobact-type"/>
</dbReference>
<dbReference type="KEGG" id="llu:AKJ09_03316"/>
<dbReference type="STRING" id="1391654.AKJ09_03316"/>
<keyword evidence="3" id="KW-0238">DNA-binding</keyword>
<dbReference type="PANTHER" id="PTHR30537">
    <property type="entry name" value="HTH-TYPE TRANSCRIPTIONAL REGULATOR"/>
    <property type="match status" value="1"/>
</dbReference>
<dbReference type="SUPFAM" id="SSF46785">
    <property type="entry name" value="Winged helix' DNA-binding domain"/>
    <property type="match status" value="1"/>
</dbReference>
<dbReference type="RefSeq" id="WP_169927550.1">
    <property type="nucleotide sequence ID" value="NZ_CP012333.1"/>
</dbReference>
<dbReference type="Pfam" id="PF03466">
    <property type="entry name" value="LysR_substrate"/>
    <property type="match status" value="1"/>
</dbReference>
<dbReference type="FunFam" id="1.10.10.10:FF:000001">
    <property type="entry name" value="LysR family transcriptional regulator"/>
    <property type="match status" value="1"/>
</dbReference>
<dbReference type="Gene3D" id="1.10.10.10">
    <property type="entry name" value="Winged helix-like DNA-binding domain superfamily/Winged helix DNA-binding domain"/>
    <property type="match status" value="1"/>
</dbReference>
<evidence type="ECO:0000256" key="3">
    <source>
        <dbReference type="ARBA" id="ARBA00023125"/>
    </source>
</evidence>
<dbReference type="GO" id="GO:0003700">
    <property type="term" value="F:DNA-binding transcription factor activity"/>
    <property type="evidence" value="ECO:0007669"/>
    <property type="project" value="InterPro"/>
</dbReference>
<organism evidence="6 7">
    <name type="scientific">Labilithrix luteola</name>
    <dbReference type="NCBI Taxonomy" id="1391654"/>
    <lineage>
        <taxon>Bacteria</taxon>
        <taxon>Pseudomonadati</taxon>
        <taxon>Myxococcota</taxon>
        <taxon>Polyangia</taxon>
        <taxon>Polyangiales</taxon>
        <taxon>Labilitrichaceae</taxon>
        <taxon>Labilithrix</taxon>
    </lineage>
</organism>
<dbReference type="GO" id="GO:0003677">
    <property type="term" value="F:DNA binding"/>
    <property type="evidence" value="ECO:0007669"/>
    <property type="project" value="UniProtKB-KW"/>
</dbReference>
<reference evidence="6 7" key="1">
    <citation type="submission" date="2015-08" db="EMBL/GenBank/DDBJ databases">
        <authorList>
            <person name="Babu N.S."/>
            <person name="Beckwith C.J."/>
            <person name="Beseler K.G."/>
            <person name="Brison A."/>
            <person name="Carone J.V."/>
            <person name="Caskin T.P."/>
            <person name="Diamond M."/>
            <person name="Durham M.E."/>
            <person name="Foxe J.M."/>
            <person name="Go M."/>
            <person name="Henderson B.A."/>
            <person name="Jones I.B."/>
            <person name="McGettigan J.A."/>
            <person name="Micheletti S.J."/>
            <person name="Nasrallah M.E."/>
            <person name="Ortiz D."/>
            <person name="Piller C.R."/>
            <person name="Privatt S.R."/>
            <person name="Schneider S.L."/>
            <person name="Sharp S."/>
            <person name="Smith T.C."/>
            <person name="Stanton J.D."/>
            <person name="Ullery H.E."/>
            <person name="Wilson R.J."/>
            <person name="Serrano M.G."/>
            <person name="Buck G."/>
            <person name="Lee V."/>
            <person name="Wang Y."/>
            <person name="Carvalho R."/>
            <person name="Voegtly L."/>
            <person name="Shi R."/>
            <person name="Duckworth R."/>
            <person name="Johnson A."/>
            <person name="Loviza R."/>
            <person name="Walstead R."/>
            <person name="Shah Z."/>
            <person name="Kiflezghi M."/>
            <person name="Wade K."/>
            <person name="Ball S.L."/>
            <person name="Bradley K.W."/>
            <person name="Asai D.J."/>
            <person name="Bowman C.A."/>
            <person name="Russell D.A."/>
            <person name="Pope W.H."/>
            <person name="Jacobs-Sera D."/>
            <person name="Hendrix R.W."/>
            <person name="Hatfull G.F."/>
        </authorList>
    </citation>
    <scope>NUCLEOTIDE SEQUENCE [LARGE SCALE GENOMIC DNA]</scope>
    <source>
        <strain evidence="6 7">DSM 27648</strain>
    </source>
</reference>
<evidence type="ECO:0000256" key="1">
    <source>
        <dbReference type="ARBA" id="ARBA00009437"/>
    </source>
</evidence>
<dbReference type="Gene3D" id="3.40.190.290">
    <property type="match status" value="1"/>
</dbReference>
<evidence type="ECO:0000259" key="5">
    <source>
        <dbReference type="PROSITE" id="PS50931"/>
    </source>
</evidence>
<protein>
    <submittedName>
        <fullName evidence="6">Transcriptional regulator, LysR family</fullName>
    </submittedName>
</protein>
<dbReference type="InterPro" id="IPR036390">
    <property type="entry name" value="WH_DNA-bd_sf"/>
</dbReference>
<proteinExistence type="inferred from homology"/>
<evidence type="ECO:0000256" key="4">
    <source>
        <dbReference type="ARBA" id="ARBA00023163"/>
    </source>
</evidence>
<keyword evidence="7" id="KW-1185">Reference proteome</keyword>
<evidence type="ECO:0000313" key="6">
    <source>
        <dbReference type="EMBL" id="AKU96652.1"/>
    </source>
</evidence>
<feature type="domain" description="HTH lysR-type" evidence="5">
    <location>
        <begin position="4"/>
        <end position="61"/>
    </location>
</feature>
<dbReference type="InterPro" id="IPR005119">
    <property type="entry name" value="LysR_subst-bd"/>
</dbReference>
<dbReference type="Pfam" id="PF00126">
    <property type="entry name" value="HTH_1"/>
    <property type="match status" value="1"/>
</dbReference>
<dbReference type="InterPro" id="IPR000847">
    <property type="entry name" value="LysR_HTH_N"/>
</dbReference>
<dbReference type="SUPFAM" id="SSF53850">
    <property type="entry name" value="Periplasmic binding protein-like II"/>
    <property type="match status" value="1"/>
</dbReference>
<evidence type="ECO:0000256" key="2">
    <source>
        <dbReference type="ARBA" id="ARBA00023015"/>
    </source>
</evidence>
<keyword evidence="4" id="KW-0804">Transcription</keyword>